<feature type="domain" description="AB hydrolase-1" evidence="4">
    <location>
        <begin position="70"/>
        <end position="345"/>
    </location>
</feature>
<dbReference type="InterPro" id="IPR050266">
    <property type="entry name" value="AB_hydrolase_sf"/>
</dbReference>
<evidence type="ECO:0000256" key="3">
    <source>
        <dbReference type="SAM" id="Phobius"/>
    </source>
</evidence>
<dbReference type="Proteomes" id="UP000316208">
    <property type="component" value="Unassembled WGS sequence"/>
</dbReference>
<dbReference type="Gene3D" id="3.40.50.1820">
    <property type="entry name" value="alpha/beta hydrolase"/>
    <property type="match status" value="1"/>
</dbReference>
<keyword evidence="3" id="KW-0472">Membrane</keyword>
<gene>
    <name evidence="5" type="ORF">C7Y44_26605</name>
</gene>
<keyword evidence="3" id="KW-1133">Transmembrane helix</keyword>
<dbReference type="PANTHER" id="PTHR43798:SF33">
    <property type="entry name" value="HYDROLASE, PUTATIVE (AFU_ORTHOLOGUE AFUA_2G14860)-RELATED"/>
    <property type="match status" value="1"/>
</dbReference>
<sequence>MIILLSVILGGLLIMLGTACLVLLVQYKKKKKANQIRIAPTSNGIDCREFVTIGGISQYLHHRGEDVDNPVMLFLHGGPGEPILPFAQEFQIPWEKHITVVHWDQRNCGKTYFNNDPKQVTPTTTVDRIVQDTYEVVQYLKKKYSKEKIIILGHSWGSVLGSLFTKKYPELVQAYIGVGQIVNMIDNERVGYEKVLESAKEAGNENDVRALLRLKPYPPNTFDGEMIRKLKKVRKFQSKYKLAAGPTIELIGNALSSPFYTFKDMRYFFISGAFGDEQRHIWKYLMEFDLASMGAAFEVPVFFIHGERDWQTPYPLAREFYSTIKAPLKQFYSIPDAGHIVMLERKEIFNEALFDILERVNSMMTTK</sequence>
<keyword evidence="3" id="KW-0812">Transmembrane</keyword>
<comment type="caution">
    <text evidence="5">The sequence shown here is derived from an EMBL/GenBank/DDBJ whole genome shotgun (WGS) entry which is preliminary data.</text>
</comment>
<dbReference type="InterPro" id="IPR029058">
    <property type="entry name" value="AB_hydrolase_fold"/>
</dbReference>
<dbReference type="Pfam" id="PF00561">
    <property type="entry name" value="Abhydrolase_1"/>
    <property type="match status" value="1"/>
</dbReference>
<organism evidence="5 6">
    <name type="scientific">Paenibacillus popilliae</name>
    <name type="common">Bacillus popilliae</name>
    <dbReference type="NCBI Taxonomy" id="78057"/>
    <lineage>
        <taxon>Bacteria</taxon>
        <taxon>Bacillati</taxon>
        <taxon>Bacillota</taxon>
        <taxon>Bacilli</taxon>
        <taxon>Bacillales</taxon>
        <taxon>Paenibacillaceae</taxon>
        <taxon>Paenibacillus</taxon>
    </lineage>
</organism>
<keyword evidence="6" id="KW-1185">Reference proteome</keyword>
<dbReference type="PANTHER" id="PTHR43798">
    <property type="entry name" value="MONOACYLGLYCEROL LIPASE"/>
    <property type="match status" value="1"/>
</dbReference>
<name>A0ABY3AM31_PAEPP</name>
<dbReference type="EMBL" id="SADY01000012">
    <property type="protein sequence ID" value="TQR40907.1"/>
    <property type="molecule type" value="Genomic_DNA"/>
</dbReference>
<dbReference type="GO" id="GO:0016787">
    <property type="term" value="F:hydrolase activity"/>
    <property type="evidence" value="ECO:0007669"/>
    <property type="project" value="UniProtKB-KW"/>
</dbReference>
<evidence type="ECO:0000313" key="5">
    <source>
        <dbReference type="EMBL" id="TQR40907.1"/>
    </source>
</evidence>
<protein>
    <submittedName>
        <fullName evidence="5">Alpha/beta hydrolase</fullName>
    </submittedName>
</protein>
<dbReference type="InterPro" id="IPR002410">
    <property type="entry name" value="Peptidase_S33"/>
</dbReference>
<evidence type="ECO:0000313" key="6">
    <source>
        <dbReference type="Proteomes" id="UP000316208"/>
    </source>
</evidence>
<evidence type="ECO:0000256" key="1">
    <source>
        <dbReference type="ARBA" id="ARBA00010088"/>
    </source>
</evidence>
<accession>A0ABY3AM31</accession>
<keyword evidence="2 5" id="KW-0378">Hydrolase</keyword>
<dbReference type="RefSeq" id="WP_142546628.1">
    <property type="nucleotide sequence ID" value="NZ_SADY01000012.1"/>
</dbReference>
<dbReference type="InterPro" id="IPR000073">
    <property type="entry name" value="AB_hydrolase_1"/>
</dbReference>
<evidence type="ECO:0000259" key="4">
    <source>
        <dbReference type="Pfam" id="PF00561"/>
    </source>
</evidence>
<dbReference type="SUPFAM" id="SSF53474">
    <property type="entry name" value="alpha/beta-Hydrolases"/>
    <property type="match status" value="1"/>
</dbReference>
<proteinExistence type="inferred from homology"/>
<dbReference type="PRINTS" id="PR00793">
    <property type="entry name" value="PROAMNOPTASE"/>
</dbReference>
<evidence type="ECO:0000256" key="2">
    <source>
        <dbReference type="ARBA" id="ARBA00022801"/>
    </source>
</evidence>
<reference evidence="5 6" key="1">
    <citation type="submission" date="2018-03" db="EMBL/GenBank/DDBJ databases">
        <title>Aerobic endospore-forming bacteria genome sequencing and assembly.</title>
        <authorList>
            <person name="Cavalcante D.A."/>
            <person name="Driks A."/>
            <person name="Putonti C."/>
            <person name="De-Souza M.T."/>
        </authorList>
    </citation>
    <scope>NUCLEOTIDE SEQUENCE [LARGE SCALE GENOMIC DNA]</scope>
    <source>
        <strain evidence="5 6">SDF0028</strain>
    </source>
</reference>
<feature type="transmembrane region" description="Helical" evidence="3">
    <location>
        <begin position="6"/>
        <end position="27"/>
    </location>
</feature>
<comment type="similarity">
    <text evidence="1">Belongs to the peptidase S33 family.</text>
</comment>